<organism evidence="2 3">
    <name type="scientific">Arctia plantaginis</name>
    <name type="common">Wood tiger moth</name>
    <name type="synonym">Phalaena plantaginis</name>
    <dbReference type="NCBI Taxonomy" id="874455"/>
    <lineage>
        <taxon>Eukaryota</taxon>
        <taxon>Metazoa</taxon>
        <taxon>Ecdysozoa</taxon>
        <taxon>Arthropoda</taxon>
        <taxon>Hexapoda</taxon>
        <taxon>Insecta</taxon>
        <taxon>Pterygota</taxon>
        <taxon>Neoptera</taxon>
        <taxon>Endopterygota</taxon>
        <taxon>Lepidoptera</taxon>
        <taxon>Glossata</taxon>
        <taxon>Ditrysia</taxon>
        <taxon>Noctuoidea</taxon>
        <taxon>Erebidae</taxon>
        <taxon>Arctiinae</taxon>
        <taxon>Arctia</taxon>
    </lineage>
</organism>
<comment type="caution">
    <text evidence="2">The sequence shown here is derived from an EMBL/GenBank/DDBJ whole genome shotgun (WGS) entry which is preliminary data.</text>
</comment>
<dbReference type="AlphaFoldDB" id="A0A8S0ZWL0"/>
<name>A0A8S0ZWL0_ARCPL</name>
<evidence type="ECO:0000313" key="2">
    <source>
        <dbReference type="EMBL" id="CAB3237458.1"/>
    </source>
</evidence>
<sequence length="89" mass="10004">MWLQQDVTVFVRSSGNTDIRRMYRLLTILVILATINASPAPIVVFPSVGYSLSSVYHAPVVAHSPVVHHVSLTHHPVLHGFHTPYFFKK</sequence>
<keyword evidence="1" id="KW-1133">Transmembrane helix</keyword>
<dbReference type="OrthoDB" id="6435838at2759"/>
<keyword evidence="1" id="KW-0472">Membrane</keyword>
<evidence type="ECO:0000256" key="1">
    <source>
        <dbReference type="SAM" id="Phobius"/>
    </source>
</evidence>
<dbReference type="EMBL" id="CADEBC010000490">
    <property type="protein sequence ID" value="CAB3237458.1"/>
    <property type="molecule type" value="Genomic_DNA"/>
</dbReference>
<accession>A0A8S0ZWL0</accession>
<reference evidence="2 3" key="1">
    <citation type="submission" date="2020-04" db="EMBL/GenBank/DDBJ databases">
        <authorList>
            <person name="Wallbank WR R."/>
            <person name="Pardo Diaz C."/>
            <person name="Kozak K."/>
            <person name="Martin S."/>
            <person name="Jiggins C."/>
            <person name="Moest M."/>
            <person name="Warren A I."/>
            <person name="Byers J.R.P. K."/>
            <person name="Montejo-Kovacevich G."/>
            <person name="Yen C E."/>
        </authorList>
    </citation>
    <scope>NUCLEOTIDE SEQUENCE [LARGE SCALE GENOMIC DNA]</scope>
</reference>
<keyword evidence="3" id="KW-1185">Reference proteome</keyword>
<protein>
    <submittedName>
        <fullName evidence="2">Uncharacterized protein</fullName>
    </submittedName>
</protein>
<evidence type="ECO:0000313" key="3">
    <source>
        <dbReference type="Proteomes" id="UP000494106"/>
    </source>
</evidence>
<dbReference type="Proteomes" id="UP000494106">
    <property type="component" value="Unassembled WGS sequence"/>
</dbReference>
<feature type="transmembrane region" description="Helical" evidence="1">
    <location>
        <begin position="22"/>
        <end position="45"/>
    </location>
</feature>
<gene>
    <name evidence="2" type="ORF">APLA_LOCUS6905</name>
</gene>
<keyword evidence="1" id="KW-0812">Transmembrane</keyword>
<proteinExistence type="predicted"/>